<sequence length="404" mass="43293">MTKHMTIIKKRALRAIGVTLTVTAAVGYSLGLADPASAAEPGLRPVNKAGLERVIAGLPSGIATYAQVRVDDADDAQDWAGASGVLNRRSGEPSTVDAKFRIGSVTKVFNAAIVLQLVDEGRLSLDDTVQRLLPGLLPRAYEPVTVGQLLNFTSGLPSMDIPGSDEFAWQYAHRFDHWEPRDYVRASVRGKAMHSVPGEKQEYKNIDTVLSGLVIEKVTGSTWEKQVQKRIAKPLGLKDTYAVGESVGIKGVHQRGYQLVDGKNGPEYVDVTVWDQSSTWASGDMVSTTADLAVFIRALFAGDVVKGDALEHMFQVPAVPVYDGDTDPANDKPATRSMGLKRDVLPDNTVVWGKTGARPGYVNGVGATRDGARVLVYSIGSTDAKGGEQSPLMMPIIACAMGLM</sequence>
<dbReference type="InterPro" id="IPR012338">
    <property type="entry name" value="Beta-lactam/transpept-like"/>
</dbReference>
<evidence type="ECO:0000313" key="3">
    <source>
        <dbReference type="Proteomes" id="UP001165079"/>
    </source>
</evidence>
<dbReference type="Gene3D" id="3.40.710.10">
    <property type="entry name" value="DD-peptidase/beta-lactamase superfamily"/>
    <property type="match status" value="1"/>
</dbReference>
<dbReference type="RefSeq" id="WP_285662700.1">
    <property type="nucleotide sequence ID" value="NZ_BSTX01000001.1"/>
</dbReference>
<feature type="domain" description="Beta-lactamase-related" evidence="1">
    <location>
        <begin position="77"/>
        <end position="377"/>
    </location>
</feature>
<dbReference type="InterPro" id="IPR050491">
    <property type="entry name" value="AmpC-like"/>
</dbReference>
<dbReference type="SUPFAM" id="SSF56601">
    <property type="entry name" value="beta-lactamase/transpeptidase-like"/>
    <property type="match status" value="1"/>
</dbReference>
<evidence type="ECO:0000313" key="2">
    <source>
        <dbReference type="EMBL" id="GLZ77600.1"/>
    </source>
</evidence>
<gene>
    <name evidence="2" type="ORF">Afil01_24070</name>
</gene>
<dbReference type="PROSITE" id="PS00146">
    <property type="entry name" value="BETA_LACTAMASE_A"/>
    <property type="match status" value="1"/>
</dbReference>
<dbReference type="PANTHER" id="PTHR46825:SF7">
    <property type="entry name" value="D-ALANYL-D-ALANINE CARBOXYPEPTIDASE"/>
    <property type="match status" value="1"/>
</dbReference>
<protein>
    <submittedName>
        <fullName evidence="2">Peptidase</fullName>
    </submittedName>
</protein>
<dbReference type="EMBL" id="BSTX01000001">
    <property type="protein sequence ID" value="GLZ77600.1"/>
    <property type="molecule type" value="Genomic_DNA"/>
</dbReference>
<dbReference type="Proteomes" id="UP001165079">
    <property type="component" value="Unassembled WGS sequence"/>
</dbReference>
<dbReference type="Pfam" id="PF00144">
    <property type="entry name" value="Beta-lactamase"/>
    <property type="match status" value="1"/>
</dbReference>
<dbReference type="InterPro" id="IPR023650">
    <property type="entry name" value="Beta-lactam_class-A_AS"/>
</dbReference>
<dbReference type="AlphaFoldDB" id="A0A9W6WAF8"/>
<proteinExistence type="predicted"/>
<dbReference type="InterPro" id="IPR001466">
    <property type="entry name" value="Beta-lactam-related"/>
</dbReference>
<reference evidence="2" key="1">
    <citation type="submission" date="2023-03" db="EMBL/GenBank/DDBJ databases">
        <title>Actinorhabdospora filicis NBRC 111898.</title>
        <authorList>
            <person name="Ichikawa N."/>
            <person name="Sato H."/>
            <person name="Tonouchi N."/>
        </authorList>
    </citation>
    <scope>NUCLEOTIDE SEQUENCE</scope>
    <source>
        <strain evidence="2">NBRC 111898</strain>
    </source>
</reference>
<dbReference type="PANTHER" id="PTHR46825">
    <property type="entry name" value="D-ALANYL-D-ALANINE-CARBOXYPEPTIDASE/ENDOPEPTIDASE AMPH"/>
    <property type="match status" value="1"/>
</dbReference>
<organism evidence="2 3">
    <name type="scientific">Actinorhabdospora filicis</name>
    <dbReference type="NCBI Taxonomy" id="1785913"/>
    <lineage>
        <taxon>Bacteria</taxon>
        <taxon>Bacillati</taxon>
        <taxon>Actinomycetota</taxon>
        <taxon>Actinomycetes</taxon>
        <taxon>Micromonosporales</taxon>
        <taxon>Micromonosporaceae</taxon>
        <taxon>Actinorhabdospora</taxon>
    </lineage>
</organism>
<name>A0A9W6WAF8_9ACTN</name>
<comment type="caution">
    <text evidence="2">The sequence shown here is derived from an EMBL/GenBank/DDBJ whole genome shotgun (WGS) entry which is preliminary data.</text>
</comment>
<evidence type="ECO:0000259" key="1">
    <source>
        <dbReference type="Pfam" id="PF00144"/>
    </source>
</evidence>
<accession>A0A9W6WAF8</accession>
<keyword evidence="3" id="KW-1185">Reference proteome</keyword>